<keyword evidence="4" id="KW-1185">Reference proteome</keyword>
<dbReference type="GO" id="GO:0016787">
    <property type="term" value="F:hydrolase activity"/>
    <property type="evidence" value="ECO:0007669"/>
    <property type="project" value="UniProtKB-KW"/>
</dbReference>
<proteinExistence type="predicted"/>
<evidence type="ECO:0000313" key="4">
    <source>
        <dbReference type="Proteomes" id="UP000031532"/>
    </source>
</evidence>
<organism evidence="3 4">
    <name type="scientific">Scytonema millei VB511283</name>
    <dbReference type="NCBI Taxonomy" id="1245923"/>
    <lineage>
        <taxon>Bacteria</taxon>
        <taxon>Bacillati</taxon>
        <taxon>Cyanobacteriota</taxon>
        <taxon>Cyanophyceae</taxon>
        <taxon>Nostocales</taxon>
        <taxon>Scytonemataceae</taxon>
        <taxon>Scytonema</taxon>
    </lineage>
</organism>
<dbReference type="RefSeq" id="WP_132866555.1">
    <property type="nucleotide sequence ID" value="NZ_JTJC03000001.1"/>
</dbReference>
<feature type="domain" description="Serine aminopeptidase S33" evidence="2">
    <location>
        <begin position="83"/>
        <end position="194"/>
    </location>
</feature>
<protein>
    <submittedName>
        <fullName evidence="3">Alpha/beta hydrolase</fullName>
    </submittedName>
</protein>
<dbReference type="PANTHER" id="PTHR12277:SF81">
    <property type="entry name" value="PROTEIN ABHD13"/>
    <property type="match status" value="1"/>
</dbReference>
<reference evidence="3 4" key="1">
    <citation type="journal article" date="2015" name="Genome Announc.">
        <title>Draft Genome Sequence of the Terrestrial Cyanobacterium Scytonema millei VB511283, Isolated from Eastern India.</title>
        <authorList>
            <person name="Sen D."/>
            <person name="Chandrababunaidu M.M."/>
            <person name="Singh D."/>
            <person name="Sanghi N."/>
            <person name="Ghorai A."/>
            <person name="Mishra G.P."/>
            <person name="Madduluri M."/>
            <person name="Adhikary S.P."/>
            <person name="Tripathy S."/>
        </authorList>
    </citation>
    <scope>NUCLEOTIDE SEQUENCE [LARGE SCALE GENOMIC DNA]</scope>
    <source>
        <strain evidence="3 4">VB511283</strain>
    </source>
</reference>
<dbReference type="Pfam" id="PF12146">
    <property type="entry name" value="Hydrolase_4"/>
    <property type="match status" value="1"/>
</dbReference>
<gene>
    <name evidence="3" type="ORF">QH73_0003445</name>
</gene>
<evidence type="ECO:0000313" key="3">
    <source>
        <dbReference type="EMBL" id="NHC33726.1"/>
    </source>
</evidence>
<dbReference type="SUPFAM" id="SSF53474">
    <property type="entry name" value="alpha/beta-Hydrolases"/>
    <property type="match status" value="1"/>
</dbReference>
<dbReference type="PANTHER" id="PTHR12277">
    <property type="entry name" value="ALPHA/BETA HYDROLASE DOMAIN-CONTAINING PROTEIN"/>
    <property type="match status" value="1"/>
</dbReference>
<name>A0A9X5E1R8_9CYAN</name>
<keyword evidence="1" id="KW-1133">Transmembrane helix</keyword>
<accession>A0A9X5E1R8</accession>
<evidence type="ECO:0000259" key="2">
    <source>
        <dbReference type="Pfam" id="PF12146"/>
    </source>
</evidence>
<comment type="caution">
    <text evidence="3">The sequence shown here is derived from an EMBL/GenBank/DDBJ whole genome shotgun (WGS) entry which is preliminary data.</text>
</comment>
<dbReference type="InterPro" id="IPR022742">
    <property type="entry name" value="Hydrolase_4"/>
</dbReference>
<dbReference type="PRINTS" id="PR00111">
    <property type="entry name" value="ABHYDROLASE"/>
</dbReference>
<keyword evidence="1" id="KW-0472">Membrane</keyword>
<dbReference type="Gene3D" id="3.40.50.1820">
    <property type="entry name" value="alpha/beta hydrolase"/>
    <property type="match status" value="1"/>
</dbReference>
<sequence>MSIKLIWRSLLYNTAFAGTMYIIAGLFLYFQQTRFIFFPRATIDTTPAAFNLPYQEVWLPVKTASKQVEKIHSWWIPVSTTSDRVLLYLHGNGINIGANVAHANRFHRMGFSVLLPDYRGYGLSQGSFPTESQVYQDAQVAWDYLVKERKIPANRIFIYGHSLGGAVAIDLSVKQPDAAGLIVEGSFTSVADMVNHQQVYRIFPIDLLLHQRFDSINKMGSLAMPVLFIHGTADWQVPASMSQQLYQAAPQPKQIFLVPGAGHNNTAEVAGSQYFQVVQQFVKQVENKNVTQRRGHFHAGVFPVEESVRSKDAKVN</sequence>
<keyword evidence="1" id="KW-0812">Transmembrane</keyword>
<dbReference type="AlphaFoldDB" id="A0A9X5E1R8"/>
<keyword evidence="3" id="KW-0378">Hydrolase</keyword>
<dbReference type="InterPro" id="IPR029058">
    <property type="entry name" value="AB_hydrolase_fold"/>
</dbReference>
<dbReference type="EMBL" id="JTJC03000001">
    <property type="protein sequence ID" value="NHC33726.1"/>
    <property type="molecule type" value="Genomic_DNA"/>
</dbReference>
<evidence type="ECO:0000256" key="1">
    <source>
        <dbReference type="SAM" id="Phobius"/>
    </source>
</evidence>
<dbReference type="Proteomes" id="UP000031532">
    <property type="component" value="Unassembled WGS sequence"/>
</dbReference>
<dbReference type="InterPro" id="IPR000073">
    <property type="entry name" value="AB_hydrolase_1"/>
</dbReference>
<feature type="transmembrane region" description="Helical" evidence="1">
    <location>
        <begin position="12"/>
        <end position="30"/>
    </location>
</feature>
<dbReference type="OrthoDB" id="9776685at2"/>